<dbReference type="Pfam" id="PF07729">
    <property type="entry name" value="FCD"/>
    <property type="match status" value="1"/>
</dbReference>
<evidence type="ECO:0000313" key="6">
    <source>
        <dbReference type="Proteomes" id="UP000709959"/>
    </source>
</evidence>
<dbReference type="SUPFAM" id="SSF48008">
    <property type="entry name" value="GntR ligand-binding domain-like"/>
    <property type="match status" value="1"/>
</dbReference>
<dbReference type="Pfam" id="PF00392">
    <property type="entry name" value="GntR"/>
    <property type="match status" value="1"/>
</dbReference>
<dbReference type="AlphaFoldDB" id="A0A936F0M6"/>
<reference evidence="5 6" key="1">
    <citation type="submission" date="2020-10" db="EMBL/GenBank/DDBJ databases">
        <title>Connecting structure to function with the recovery of over 1000 high-quality activated sludge metagenome-assembled genomes encoding full-length rRNA genes using long-read sequencing.</title>
        <authorList>
            <person name="Singleton C.M."/>
            <person name="Petriglieri F."/>
            <person name="Kristensen J.M."/>
            <person name="Kirkegaard R.H."/>
            <person name="Michaelsen T.Y."/>
            <person name="Andersen M.H."/>
            <person name="Karst S.M."/>
            <person name="Dueholm M.S."/>
            <person name="Nielsen P.H."/>
            <person name="Albertsen M."/>
        </authorList>
    </citation>
    <scope>NUCLEOTIDE SEQUENCE [LARGE SCALE GENOMIC DNA]</scope>
    <source>
        <strain evidence="5">OdNE_18-Q3-R46-58_MAXAC.008</strain>
    </source>
</reference>
<dbReference type="PANTHER" id="PTHR43537:SF5">
    <property type="entry name" value="UXU OPERON TRANSCRIPTIONAL REGULATOR"/>
    <property type="match status" value="1"/>
</dbReference>
<dbReference type="PANTHER" id="PTHR43537">
    <property type="entry name" value="TRANSCRIPTIONAL REGULATOR, GNTR FAMILY"/>
    <property type="match status" value="1"/>
</dbReference>
<gene>
    <name evidence="5" type="ORF">IPN91_01795</name>
</gene>
<dbReference type="Gene3D" id="1.20.120.530">
    <property type="entry name" value="GntR ligand-binding domain-like"/>
    <property type="match status" value="1"/>
</dbReference>
<dbReference type="PRINTS" id="PR00035">
    <property type="entry name" value="HTHGNTR"/>
</dbReference>
<dbReference type="GO" id="GO:0003700">
    <property type="term" value="F:DNA-binding transcription factor activity"/>
    <property type="evidence" value="ECO:0007669"/>
    <property type="project" value="InterPro"/>
</dbReference>
<evidence type="ECO:0000259" key="4">
    <source>
        <dbReference type="PROSITE" id="PS50949"/>
    </source>
</evidence>
<sequence length="238" mass="27186">MEFSPIKTKRLYEEIVEQIKQLITEGRLKPGDRLLAERELAEQFQVSRASVREAIRTLEMLGVIDIRPGEGTFVRGTETDDIIRPLAMFLAVERSSLLDMFEMRRIFETATAGLAAERATEEELDHIGAMLEKMRERLNVLDPEKGEEYDAAFHYAVAESTHNSLLTKLFKTVSEEFAKANSVARRQLYHDNIQNAQKIIDQHSEILEAIRSRSPKAASEAMLGHLIFAEGELRKWIV</sequence>
<organism evidence="5 6">
    <name type="scientific">Candidatus Geothrix odensensis</name>
    <dbReference type="NCBI Taxonomy" id="2954440"/>
    <lineage>
        <taxon>Bacteria</taxon>
        <taxon>Pseudomonadati</taxon>
        <taxon>Acidobacteriota</taxon>
        <taxon>Holophagae</taxon>
        <taxon>Holophagales</taxon>
        <taxon>Holophagaceae</taxon>
        <taxon>Geothrix</taxon>
    </lineage>
</organism>
<feature type="domain" description="HTH gntR-type" evidence="4">
    <location>
        <begin position="9"/>
        <end position="77"/>
    </location>
</feature>
<keyword evidence="2" id="KW-0238">DNA-binding</keyword>
<dbReference type="EMBL" id="JADKCH010000001">
    <property type="protein sequence ID" value="MBK8571375.1"/>
    <property type="molecule type" value="Genomic_DNA"/>
</dbReference>
<keyword evidence="3" id="KW-0804">Transcription</keyword>
<proteinExistence type="predicted"/>
<dbReference type="InterPro" id="IPR036390">
    <property type="entry name" value="WH_DNA-bd_sf"/>
</dbReference>
<evidence type="ECO:0000256" key="2">
    <source>
        <dbReference type="ARBA" id="ARBA00023125"/>
    </source>
</evidence>
<dbReference type="InterPro" id="IPR000524">
    <property type="entry name" value="Tscrpt_reg_HTH_GntR"/>
</dbReference>
<dbReference type="CDD" id="cd07377">
    <property type="entry name" value="WHTH_GntR"/>
    <property type="match status" value="1"/>
</dbReference>
<accession>A0A936F0M6</accession>
<comment type="caution">
    <text evidence="5">The sequence shown here is derived from an EMBL/GenBank/DDBJ whole genome shotgun (WGS) entry which is preliminary data.</text>
</comment>
<dbReference type="SUPFAM" id="SSF46785">
    <property type="entry name" value="Winged helix' DNA-binding domain"/>
    <property type="match status" value="1"/>
</dbReference>
<protein>
    <submittedName>
        <fullName evidence="5">FadR family transcriptional regulator</fullName>
    </submittedName>
</protein>
<dbReference type="Proteomes" id="UP000709959">
    <property type="component" value="Unassembled WGS sequence"/>
</dbReference>
<evidence type="ECO:0000313" key="5">
    <source>
        <dbReference type="EMBL" id="MBK8571375.1"/>
    </source>
</evidence>
<dbReference type="InterPro" id="IPR036388">
    <property type="entry name" value="WH-like_DNA-bd_sf"/>
</dbReference>
<dbReference type="InterPro" id="IPR008920">
    <property type="entry name" value="TF_FadR/GntR_C"/>
</dbReference>
<dbReference type="SMART" id="SM00345">
    <property type="entry name" value="HTH_GNTR"/>
    <property type="match status" value="1"/>
</dbReference>
<dbReference type="GO" id="GO:0003677">
    <property type="term" value="F:DNA binding"/>
    <property type="evidence" value="ECO:0007669"/>
    <property type="project" value="UniProtKB-KW"/>
</dbReference>
<dbReference type="InterPro" id="IPR011711">
    <property type="entry name" value="GntR_C"/>
</dbReference>
<evidence type="ECO:0000256" key="3">
    <source>
        <dbReference type="ARBA" id="ARBA00023163"/>
    </source>
</evidence>
<keyword evidence="1" id="KW-0805">Transcription regulation</keyword>
<evidence type="ECO:0000256" key="1">
    <source>
        <dbReference type="ARBA" id="ARBA00023015"/>
    </source>
</evidence>
<dbReference type="SMART" id="SM00895">
    <property type="entry name" value="FCD"/>
    <property type="match status" value="1"/>
</dbReference>
<name>A0A936F0M6_9BACT</name>
<dbReference type="PROSITE" id="PS50949">
    <property type="entry name" value="HTH_GNTR"/>
    <property type="match status" value="1"/>
</dbReference>
<dbReference type="Gene3D" id="1.10.10.10">
    <property type="entry name" value="Winged helix-like DNA-binding domain superfamily/Winged helix DNA-binding domain"/>
    <property type="match status" value="1"/>
</dbReference>